<reference evidence="1" key="2">
    <citation type="submission" date="2020-07" db="EMBL/GenBank/DDBJ databases">
        <authorList>
            <person name="Vera ALvarez R."/>
            <person name="Arias-Moreno D.M."/>
            <person name="Jimenez-Jacinto V."/>
            <person name="Jimenez-Bremont J.F."/>
            <person name="Swaminathan K."/>
            <person name="Moose S.P."/>
            <person name="Guerrero-Gonzalez M.L."/>
            <person name="Marino-Ramirez L."/>
            <person name="Landsman D."/>
            <person name="Rodriguez-Kessler M."/>
            <person name="Delgado-Sanchez P."/>
        </authorList>
    </citation>
    <scope>NUCLEOTIDE SEQUENCE</scope>
    <source>
        <tissue evidence="1">Cladode</tissue>
    </source>
</reference>
<sequence>MSFLFCSSYHLVYSFHFPLESMLYSVMDLGVLQVLHAFMLCGISPPWSMLWLHSFVDWSTTSPKHQKAKVHPICSRGAWMKANGGFSPQDCSYVNVFNLD</sequence>
<reference evidence="1" key="1">
    <citation type="journal article" date="2013" name="J. Plant Res.">
        <title>Effect of fungi and light on seed germination of three Opuntia species from semiarid lands of central Mexico.</title>
        <authorList>
            <person name="Delgado-Sanchez P."/>
            <person name="Jimenez-Bremont J.F."/>
            <person name="Guerrero-Gonzalez Mde L."/>
            <person name="Flores J."/>
        </authorList>
    </citation>
    <scope>NUCLEOTIDE SEQUENCE</scope>
    <source>
        <tissue evidence="1">Cladode</tissue>
    </source>
</reference>
<dbReference type="EMBL" id="GISG01114963">
    <property type="protein sequence ID" value="MBA4639738.1"/>
    <property type="molecule type" value="Transcribed_RNA"/>
</dbReference>
<accession>A0A7C8ZCC9</accession>
<protein>
    <submittedName>
        <fullName evidence="1">Uncharacterized protein</fullName>
    </submittedName>
</protein>
<dbReference type="AlphaFoldDB" id="A0A7C8ZCC9"/>
<organism evidence="1">
    <name type="scientific">Opuntia streptacantha</name>
    <name type="common">Prickly pear cactus</name>
    <name type="synonym">Opuntia cardona</name>
    <dbReference type="NCBI Taxonomy" id="393608"/>
    <lineage>
        <taxon>Eukaryota</taxon>
        <taxon>Viridiplantae</taxon>
        <taxon>Streptophyta</taxon>
        <taxon>Embryophyta</taxon>
        <taxon>Tracheophyta</taxon>
        <taxon>Spermatophyta</taxon>
        <taxon>Magnoliopsida</taxon>
        <taxon>eudicotyledons</taxon>
        <taxon>Gunneridae</taxon>
        <taxon>Pentapetalae</taxon>
        <taxon>Caryophyllales</taxon>
        <taxon>Cactineae</taxon>
        <taxon>Cactaceae</taxon>
        <taxon>Opuntioideae</taxon>
        <taxon>Opuntia</taxon>
    </lineage>
</organism>
<name>A0A7C8ZCC9_OPUST</name>
<dbReference type="EMBL" id="GISG01114962">
    <property type="protein sequence ID" value="MBA4639737.1"/>
    <property type="molecule type" value="Transcribed_RNA"/>
</dbReference>
<evidence type="ECO:0000313" key="1">
    <source>
        <dbReference type="EMBL" id="MBA4639738.1"/>
    </source>
</evidence>
<proteinExistence type="predicted"/>